<proteinExistence type="predicted"/>
<accession>A0A7J7TPN2</accession>
<feature type="compositionally biased region" description="Polar residues" evidence="1">
    <location>
        <begin position="136"/>
        <end position="153"/>
    </location>
</feature>
<dbReference type="Proteomes" id="UP000558488">
    <property type="component" value="Unassembled WGS sequence"/>
</dbReference>
<gene>
    <name evidence="2" type="ORF">mPipKuh1_009322</name>
</gene>
<dbReference type="AlphaFoldDB" id="A0A7J7TPN2"/>
<dbReference type="EMBL" id="JACAGB010000026">
    <property type="protein sequence ID" value="KAF6302333.1"/>
    <property type="molecule type" value="Genomic_DNA"/>
</dbReference>
<evidence type="ECO:0000313" key="3">
    <source>
        <dbReference type="Proteomes" id="UP000558488"/>
    </source>
</evidence>
<reference evidence="2 3" key="1">
    <citation type="journal article" date="2020" name="Nature">
        <title>Six reference-quality genomes reveal evolution of bat adaptations.</title>
        <authorList>
            <person name="Jebb D."/>
            <person name="Huang Z."/>
            <person name="Pippel M."/>
            <person name="Hughes G.M."/>
            <person name="Lavrichenko K."/>
            <person name="Devanna P."/>
            <person name="Winkler S."/>
            <person name="Jermiin L.S."/>
            <person name="Skirmuntt E.C."/>
            <person name="Katzourakis A."/>
            <person name="Burkitt-Gray L."/>
            <person name="Ray D.A."/>
            <person name="Sullivan K.A.M."/>
            <person name="Roscito J.G."/>
            <person name="Kirilenko B.M."/>
            <person name="Davalos L.M."/>
            <person name="Corthals A.P."/>
            <person name="Power M.L."/>
            <person name="Jones G."/>
            <person name="Ransome R.D."/>
            <person name="Dechmann D.K.N."/>
            <person name="Locatelli A.G."/>
            <person name="Puechmaille S.J."/>
            <person name="Fedrigo O."/>
            <person name="Jarvis E.D."/>
            <person name="Hiller M."/>
            <person name="Vernes S.C."/>
            <person name="Myers E.W."/>
            <person name="Teeling E.C."/>
        </authorList>
    </citation>
    <scope>NUCLEOTIDE SEQUENCE [LARGE SCALE GENOMIC DNA]</scope>
    <source>
        <strain evidence="2">MPipKuh1</strain>
        <tissue evidence="2">Flight muscle</tissue>
    </source>
</reference>
<keyword evidence="3" id="KW-1185">Reference proteome</keyword>
<comment type="caution">
    <text evidence="2">The sequence shown here is derived from an EMBL/GenBank/DDBJ whole genome shotgun (WGS) entry which is preliminary data.</text>
</comment>
<evidence type="ECO:0000313" key="2">
    <source>
        <dbReference type="EMBL" id="KAF6302333.1"/>
    </source>
</evidence>
<feature type="region of interest" description="Disordered" evidence="1">
    <location>
        <begin position="105"/>
        <end position="153"/>
    </location>
</feature>
<sequence length="210" mass="22289">MCAVPSMLCFLPTPQSRRRSGGLLLAMSTLVGSHTSRSSAAGTWSSHAALSPVASPRGRNDTPHCLSFFTPPKRFSPFSGGDLNILLFQKPSVLINSQAPVSWSSGTPAHTQMAISKPSGTGRAWWPGPPPREQQKNWQSSTAGPSSWESQPVLTSWRPLLPEEGGGLCDRGSESSDFMGLCNPSLRGMRCSAHGGVGSGGELRKSLRCV</sequence>
<name>A0A7J7TPN2_PIPKU</name>
<protein>
    <submittedName>
        <fullName evidence="2">Uncharacterized protein</fullName>
    </submittedName>
</protein>
<feature type="compositionally biased region" description="Polar residues" evidence="1">
    <location>
        <begin position="105"/>
        <end position="114"/>
    </location>
</feature>
<organism evidence="2 3">
    <name type="scientific">Pipistrellus kuhlii</name>
    <name type="common">Kuhl's pipistrelle</name>
    <dbReference type="NCBI Taxonomy" id="59472"/>
    <lineage>
        <taxon>Eukaryota</taxon>
        <taxon>Metazoa</taxon>
        <taxon>Chordata</taxon>
        <taxon>Craniata</taxon>
        <taxon>Vertebrata</taxon>
        <taxon>Euteleostomi</taxon>
        <taxon>Mammalia</taxon>
        <taxon>Eutheria</taxon>
        <taxon>Laurasiatheria</taxon>
        <taxon>Chiroptera</taxon>
        <taxon>Yangochiroptera</taxon>
        <taxon>Vespertilionidae</taxon>
        <taxon>Pipistrellus</taxon>
    </lineage>
</organism>
<evidence type="ECO:0000256" key="1">
    <source>
        <dbReference type="SAM" id="MobiDB-lite"/>
    </source>
</evidence>